<evidence type="ECO:0000259" key="7">
    <source>
        <dbReference type="PROSITE" id="PS50102"/>
    </source>
</evidence>
<dbReference type="Pfam" id="PF00076">
    <property type="entry name" value="RRM_1"/>
    <property type="match status" value="1"/>
</dbReference>
<evidence type="ECO:0000256" key="1">
    <source>
        <dbReference type="ARBA" id="ARBA00004604"/>
    </source>
</evidence>
<feature type="domain" description="RRM" evidence="7">
    <location>
        <begin position="56"/>
        <end position="134"/>
    </location>
</feature>
<evidence type="ECO:0000256" key="2">
    <source>
        <dbReference type="ARBA" id="ARBA00022884"/>
    </source>
</evidence>
<accession>A0AAV1JA20</accession>
<feature type="compositionally biased region" description="Basic residues" evidence="6">
    <location>
        <begin position="380"/>
        <end position="390"/>
    </location>
</feature>
<dbReference type="AlphaFoldDB" id="A0AAV1JA20"/>
<dbReference type="GO" id="GO:0005730">
    <property type="term" value="C:nucleolus"/>
    <property type="evidence" value="ECO:0007669"/>
    <property type="project" value="UniProtKB-SubCell"/>
</dbReference>
<feature type="compositionally biased region" description="Acidic residues" evidence="6">
    <location>
        <begin position="340"/>
        <end position="349"/>
    </location>
</feature>
<dbReference type="SUPFAM" id="SSF54928">
    <property type="entry name" value="RNA-binding domain, RBD"/>
    <property type="match status" value="1"/>
</dbReference>
<dbReference type="InterPro" id="IPR035979">
    <property type="entry name" value="RBD_domain_sf"/>
</dbReference>
<gene>
    <name evidence="8" type="ORF">LNINA_LOCUS5809</name>
</gene>
<dbReference type="SMART" id="SM00360">
    <property type="entry name" value="RRM"/>
    <property type="match status" value="1"/>
</dbReference>
<keyword evidence="9" id="KW-1185">Reference proteome</keyword>
<feature type="region of interest" description="Disordered" evidence="6">
    <location>
        <begin position="216"/>
        <end position="261"/>
    </location>
</feature>
<feature type="compositionally biased region" description="Basic and acidic residues" evidence="6">
    <location>
        <begin position="156"/>
        <end position="171"/>
    </location>
</feature>
<dbReference type="GO" id="GO:0003723">
    <property type="term" value="F:RNA binding"/>
    <property type="evidence" value="ECO:0007669"/>
    <property type="project" value="UniProtKB-UniRule"/>
</dbReference>
<evidence type="ECO:0000313" key="9">
    <source>
        <dbReference type="Proteomes" id="UP001497472"/>
    </source>
</evidence>
<dbReference type="PROSITE" id="PS50102">
    <property type="entry name" value="RRM"/>
    <property type="match status" value="1"/>
</dbReference>
<comment type="caution">
    <text evidence="8">The sequence shown here is derived from an EMBL/GenBank/DDBJ whole genome shotgun (WGS) entry which is preliminary data.</text>
</comment>
<feature type="compositionally biased region" description="Basic and acidic residues" evidence="6">
    <location>
        <begin position="330"/>
        <end position="339"/>
    </location>
</feature>
<evidence type="ECO:0000256" key="3">
    <source>
        <dbReference type="ARBA" id="ARBA00023242"/>
    </source>
</evidence>
<feature type="compositionally biased region" description="Basic and acidic residues" evidence="6">
    <location>
        <begin position="217"/>
        <end position="243"/>
    </location>
</feature>
<feature type="compositionally biased region" description="Basic and acidic residues" evidence="6">
    <location>
        <begin position="424"/>
        <end position="439"/>
    </location>
</feature>
<dbReference type="InterPro" id="IPR000504">
    <property type="entry name" value="RRM_dom"/>
</dbReference>
<proteinExistence type="predicted"/>
<comment type="subcellular location">
    <subcellularLocation>
        <location evidence="1">Nucleus</location>
        <location evidence="1">Nucleolus</location>
    </subcellularLocation>
</comment>
<dbReference type="Gene3D" id="3.30.70.330">
    <property type="match status" value="1"/>
</dbReference>
<dbReference type="Proteomes" id="UP001497472">
    <property type="component" value="Unassembled WGS sequence"/>
</dbReference>
<protein>
    <recommendedName>
        <fullName evidence="7">RRM domain-containing protein</fullName>
    </recommendedName>
</protein>
<evidence type="ECO:0000313" key="8">
    <source>
        <dbReference type="EMBL" id="CAK1546218.1"/>
    </source>
</evidence>
<feature type="region of interest" description="Disordered" evidence="6">
    <location>
        <begin position="289"/>
        <end position="453"/>
    </location>
</feature>
<feature type="compositionally biased region" description="Basic residues" evidence="6">
    <location>
        <begin position="135"/>
        <end position="145"/>
    </location>
</feature>
<dbReference type="CDD" id="cd12307">
    <property type="entry name" value="RRM_NIFK_like"/>
    <property type="match status" value="1"/>
</dbReference>
<feature type="region of interest" description="Disordered" evidence="6">
    <location>
        <begin position="135"/>
        <end position="171"/>
    </location>
</feature>
<sequence length="453" mass="52026">MEESVALDTSKQKDFVKSVKGIKKVLNKKKKQHEEATKNIEKGVQDGKIKKRRPRGLVYLSHIPHGFYEHQMQQYFSQFGLVTNVRVIRSKRTGNSKGYAFVEFRDTTVAQVVAETMNNYLMGKRLIKAQYIPPKKQRRNAKRHTWTPENNPTANRRREEKKKINKTKSDVENLQAAKNLLKTLNKTKSKLKAMGIDYDFFKPVDIPAGLQLNQEIPEVKEEKKPDIKKEESKDDKKQIKQVDVDSNTSSKKKRKSSAKDGKDINKIVEEVVIKKSKVKKDATVEEIAKPILKKAKKNKSEKLLKQKSHVEMQKKSKQKSEDISVQTLEDFIRLEHQSDDDSDDDFNSDEFEKAVGEDSLDSGGDKSDGDTSEVESPKMLKAKKQKRVKRVVQQAPPVETLNEKKKKQTKPPQTPTVSDPIQIAEKKPIPSKKAKFEKQKNKKTLNKVIKKKK</sequence>
<dbReference type="PANTHER" id="PTHR46754">
    <property type="entry name" value="MKI67 FHA DOMAIN-INTERACTING NUCLEOLAR PHOSPHOPROTEIN"/>
    <property type="match status" value="1"/>
</dbReference>
<name>A0AAV1JA20_9NEOP</name>
<feature type="coiled-coil region" evidence="5">
    <location>
        <begin position="19"/>
        <end position="46"/>
    </location>
</feature>
<evidence type="ECO:0000256" key="5">
    <source>
        <dbReference type="SAM" id="Coils"/>
    </source>
</evidence>
<evidence type="ECO:0000256" key="4">
    <source>
        <dbReference type="PROSITE-ProRule" id="PRU00176"/>
    </source>
</evidence>
<dbReference type="InterPro" id="IPR012677">
    <property type="entry name" value="Nucleotide-bd_a/b_plait_sf"/>
</dbReference>
<keyword evidence="3" id="KW-0539">Nucleus</keyword>
<feature type="compositionally biased region" description="Basic and acidic residues" evidence="6">
    <location>
        <begin position="298"/>
        <end position="322"/>
    </location>
</feature>
<dbReference type="EMBL" id="CAVLEF010000007">
    <property type="protein sequence ID" value="CAK1546218.1"/>
    <property type="molecule type" value="Genomic_DNA"/>
</dbReference>
<feature type="compositionally biased region" description="Basic residues" evidence="6">
    <location>
        <begin position="440"/>
        <end position="453"/>
    </location>
</feature>
<keyword evidence="5" id="KW-0175">Coiled coil</keyword>
<organism evidence="8 9">
    <name type="scientific">Leptosia nina</name>
    <dbReference type="NCBI Taxonomy" id="320188"/>
    <lineage>
        <taxon>Eukaryota</taxon>
        <taxon>Metazoa</taxon>
        <taxon>Ecdysozoa</taxon>
        <taxon>Arthropoda</taxon>
        <taxon>Hexapoda</taxon>
        <taxon>Insecta</taxon>
        <taxon>Pterygota</taxon>
        <taxon>Neoptera</taxon>
        <taxon>Endopterygota</taxon>
        <taxon>Lepidoptera</taxon>
        <taxon>Glossata</taxon>
        <taxon>Ditrysia</taxon>
        <taxon>Papilionoidea</taxon>
        <taxon>Pieridae</taxon>
        <taxon>Pierinae</taxon>
        <taxon>Leptosia</taxon>
    </lineage>
</organism>
<keyword evidence="2 4" id="KW-0694">RNA-binding</keyword>
<evidence type="ECO:0000256" key="6">
    <source>
        <dbReference type="SAM" id="MobiDB-lite"/>
    </source>
</evidence>
<reference evidence="8 9" key="1">
    <citation type="submission" date="2023-11" db="EMBL/GenBank/DDBJ databases">
        <authorList>
            <person name="Okamura Y."/>
        </authorList>
    </citation>
    <scope>NUCLEOTIDE SEQUENCE [LARGE SCALE GENOMIC DNA]</scope>
</reference>